<dbReference type="SMART" id="SM00862">
    <property type="entry name" value="Trans_reg_C"/>
    <property type="match status" value="1"/>
</dbReference>
<dbReference type="PANTHER" id="PTHR48111:SF39">
    <property type="entry name" value="TRANSCRIPTIONAL REGULATORY PROTEIN CPXR"/>
    <property type="match status" value="1"/>
</dbReference>
<evidence type="ECO:0000313" key="12">
    <source>
        <dbReference type="EMBL" id="AKJ01938.1"/>
    </source>
</evidence>
<feature type="domain" description="OmpR/PhoB-type" evidence="11">
    <location>
        <begin position="126"/>
        <end position="223"/>
    </location>
</feature>
<reference evidence="12 14" key="1">
    <citation type="submission" date="2015-05" db="EMBL/GenBank/DDBJ databases">
        <title>Genome assembly of Archangium gephyra DSM 2261.</title>
        <authorList>
            <person name="Sharma G."/>
            <person name="Subramanian S."/>
        </authorList>
    </citation>
    <scope>NUCLEOTIDE SEQUENCE [LARGE SCALE GENOMIC DNA]</scope>
    <source>
        <strain evidence="12 14">DSM 2261</strain>
    </source>
</reference>
<evidence type="ECO:0000256" key="3">
    <source>
        <dbReference type="ARBA" id="ARBA00022553"/>
    </source>
</evidence>
<dbReference type="GO" id="GO:0006355">
    <property type="term" value="P:regulation of DNA-templated transcription"/>
    <property type="evidence" value="ECO:0007669"/>
    <property type="project" value="InterPro"/>
</dbReference>
<evidence type="ECO:0000256" key="6">
    <source>
        <dbReference type="ARBA" id="ARBA00023125"/>
    </source>
</evidence>
<dbReference type="Proteomes" id="UP000035579">
    <property type="component" value="Chromosome"/>
</dbReference>
<dbReference type="KEGG" id="age:AA314_03564"/>
<dbReference type="Gene3D" id="1.10.10.10">
    <property type="entry name" value="Winged helix-like DNA-binding domain superfamily/Winged helix DNA-binding domain"/>
    <property type="match status" value="1"/>
</dbReference>
<keyword evidence="7" id="KW-0804">Transcription</keyword>
<comment type="subcellular location">
    <subcellularLocation>
        <location evidence="1">Cytoplasm</location>
    </subcellularLocation>
</comment>
<dbReference type="Pfam" id="PF00486">
    <property type="entry name" value="Trans_reg_C"/>
    <property type="match status" value="1"/>
</dbReference>
<evidence type="ECO:0000313" key="14">
    <source>
        <dbReference type="Proteomes" id="UP000035579"/>
    </source>
</evidence>
<evidence type="ECO:0000256" key="9">
    <source>
        <dbReference type="PROSITE-ProRule" id="PRU01091"/>
    </source>
</evidence>
<dbReference type="InterPro" id="IPR036388">
    <property type="entry name" value="WH-like_DNA-bd_sf"/>
</dbReference>
<dbReference type="GO" id="GO:0032993">
    <property type="term" value="C:protein-DNA complex"/>
    <property type="evidence" value="ECO:0007669"/>
    <property type="project" value="TreeGrafter"/>
</dbReference>
<dbReference type="GO" id="GO:0000156">
    <property type="term" value="F:phosphorelay response regulator activity"/>
    <property type="evidence" value="ECO:0007669"/>
    <property type="project" value="TreeGrafter"/>
</dbReference>
<evidence type="ECO:0000313" key="15">
    <source>
        <dbReference type="Proteomes" id="UP000256345"/>
    </source>
</evidence>
<dbReference type="InterPro" id="IPR016032">
    <property type="entry name" value="Sig_transdc_resp-reg_C-effctor"/>
</dbReference>
<dbReference type="InterPro" id="IPR001867">
    <property type="entry name" value="OmpR/PhoB-type_DNA-bd"/>
</dbReference>
<proteinExistence type="predicted"/>
<dbReference type="PROSITE" id="PS50110">
    <property type="entry name" value="RESPONSE_REGULATORY"/>
    <property type="match status" value="1"/>
</dbReference>
<dbReference type="EMBL" id="QUMU01000003">
    <property type="protein sequence ID" value="REG34747.1"/>
    <property type="molecule type" value="Genomic_DNA"/>
</dbReference>
<evidence type="ECO:0000313" key="13">
    <source>
        <dbReference type="EMBL" id="REG34747.1"/>
    </source>
</evidence>
<feature type="DNA-binding region" description="OmpR/PhoB-type" evidence="9">
    <location>
        <begin position="126"/>
        <end position="223"/>
    </location>
</feature>
<dbReference type="SUPFAM" id="SSF52172">
    <property type="entry name" value="CheY-like"/>
    <property type="match status" value="1"/>
</dbReference>
<dbReference type="EMBL" id="CP011509">
    <property type="protein sequence ID" value="AKJ01938.1"/>
    <property type="molecule type" value="Genomic_DNA"/>
</dbReference>
<evidence type="ECO:0000256" key="8">
    <source>
        <dbReference type="PROSITE-ProRule" id="PRU00169"/>
    </source>
</evidence>
<dbReference type="AlphaFoldDB" id="A0AAC8Q6F5"/>
<keyword evidence="3 8" id="KW-0597">Phosphoprotein</keyword>
<evidence type="ECO:0000256" key="7">
    <source>
        <dbReference type="ARBA" id="ARBA00023163"/>
    </source>
</evidence>
<dbReference type="InterPro" id="IPR001789">
    <property type="entry name" value="Sig_transdc_resp-reg_receiver"/>
</dbReference>
<dbReference type="Pfam" id="PF00072">
    <property type="entry name" value="Response_reg"/>
    <property type="match status" value="1"/>
</dbReference>
<feature type="domain" description="Response regulatory" evidence="10">
    <location>
        <begin position="4"/>
        <end position="117"/>
    </location>
</feature>
<organism evidence="12 14">
    <name type="scientific">Archangium gephyra</name>
    <dbReference type="NCBI Taxonomy" id="48"/>
    <lineage>
        <taxon>Bacteria</taxon>
        <taxon>Pseudomonadati</taxon>
        <taxon>Myxococcota</taxon>
        <taxon>Myxococcia</taxon>
        <taxon>Myxococcales</taxon>
        <taxon>Cystobacterineae</taxon>
        <taxon>Archangiaceae</taxon>
        <taxon>Archangium</taxon>
    </lineage>
</organism>
<evidence type="ECO:0000256" key="2">
    <source>
        <dbReference type="ARBA" id="ARBA00022490"/>
    </source>
</evidence>
<evidence type="ECO:0000256" key="1">
    <source>
        <dbReference type="ARBA" id="ARBA00004496"/>
    </source>
</evidence>
<sequence length="224" mass="24317">MATRVLLIDDDTRMYELLAQYLGQNGITVTHAPDGGRGLAALEASTYDAVLLDVMMPGMDGLEVCRRIRAKSTLPVIMLTARGDETDRVVGLELGADDYLAKPFSPRELLARLRAVLRRAQPASVAEKLESSGVSIDVSAREVRAGGKLVELTGLEFDLLVALVRRAGRVIPRDALLGEAGRSDTVVGERTVDVHISHLRQKLGDEGNRLIKTVRGVGYLFAKE</sequence>
<reference evidence="13 15" key="2">
    <citation type="submission" date="2018-08" db="EMBL/GenBank/DDBJ databases">
        <title>Genomic Encyclopedia of Archaeal and Bacterial Type Strains, Phase II (KMG-II): from individual species to whole genera.</title>
        <authorList>
            <person name="Goeker M."/>
        </authorList>
    </citation>
    <scope>NUCLEOTIDE SEQUENCE [LARGE SCALE GENOMIC DNA]</scope>
    <source>
        <strain evidence="13 15">DSM 2261</strain>
    </source>
</reference>
<dbReference type="FunFam" id="3.40.50.2300:FF:000001">
    <property type="entry name" value="DNA-binding response regulator PhoB"/>
    <property type="match status" value="1"/>
</dbReference>
<dbReference type="CDD" id="cd17623">
    <property type="entry name" value="REC_OmpR_CpxR"/>
    <property type="match status" value="1"/>
</dbReference>
<dbReference type="Proteomes" id="UP000256345">
    <property type="component" value="Unassembled WGS sequence"/>
</dbReference>
<evidence type="ECO:0000259" key="10">
    <source>
        <dbReference type="PROSITE" id="PS50110"/>
    </source>
</evidence>
<evidence type="ECO:0000259" key="11">
    <source>
        <dbReference type="PROSITE" id="PS51755"/>
    </source>
</evidence>
<dbReference type="InterPro" id="IPR058124">
    <property type="entry name" value="CpxR-like_REC"/>
</dbReference>
<keyword evidence="4" id="KW-0902">Two-component regulatory system</keyword>
<protein>
    <submittedName>
        <fullName evidence="13">DNA-binding response OmpR family regulator</fullName>
    </submittedName>
    <submittedName>
        <fullName evidence="12">Phosphate regulon transcriptional regulatory protein PhoB</fullName>
    </submittedName>
</protein>
<dbReference type="GO" id="GO:0005829">
    <property type="term" value="C:cytosol"/>
    <property type="evidence" value="ECO:0007669"/>
    <property type="project" value="TreeGrafter"/>
</dbReference>
<feature type="modified residue" description="4-aspartylphosphate" evidence="8">
    <location>
        <position position="53"/>
    </location>
</feature>
<dbReference type="InterPro" id="IPR039420">
    <property type="entry name" value="WalR-like"/>
</dbReference>
<dbReference type="PANTHER" id="PTHR48111">
    <property type="entry name" value="REGULATOR OF RPOS"/>
    <property type="match status" value="1"/>
</dbReference>
<evidence type="ECO:0000256" key="5">
    <source>
        <dbReference type="ARBA" id="ARBA00023015"/>
    </source>
</evidence>
<dbReference type="SUPFAM" id="SSF46894">
    <property type="entry name" value="C-terminal effector domain of the bipartite response regulators"/>
    <property type="match status" value="1"/>
</dbReference>
<keyword evidence="15" id="KW-1185">Reference proteome</keyword>
<dbReference type="CDD" id="cd00383">
    <property type="entry name" value="trans_reg_C"/>
    <property type="match status" value="1"/>
</dbReference>
<name>A0AAC8Q6F5_9BACT</name>
<dbReference type="Gene3D" id="3.40.50.2300">
    <property type="match status" value="1"/>
</dbReference>
<keyword evidence="2" id="KW-0963">Cytoplasm</keyword>
<dbReference type="GO" id="GO:0000976">
    <property type="term" value="F:transcription cis-regulatory region binding"/>
    <property type="evidence" value="ECO:0007669"/>
    <property type="project" value="TreeGrafter"/>
</dbReference>
<evidence type="ECO:0000256" key="4">
    <source>
        <dbReference type="ARBA" id="ARBA00023012"/>
    </source>
</evidence>
<accession>A0AAC8Q6F5</accession>
<dbReference type="SMART" id="SM00448">
    <property type="entry name" value="REC"/>
    <property type="match status" value="1"/>
</dbReference>
<keyword evidence="5" id="KW-0805">Transcription regulation</keyword>
<gene>
    <name evidence="12" type="ORF">AA314_03564</name>
    <name evidence="13" type="ORF">ATI61_103657</name>
</gene>
<dbReference type="PROSITE" id="PS51755">
    <property type="entry name" value="OMPR_PHOB"/>
    <property type="match status" value="1"/>
</dbReference>
<keyword evidence="6 9" id="KW-0238">DNA-binding</keyword>
<dbReference type="Gene3D" id="6.10.250.690">
    <property type="match status" value="1"/>
</dbReference>
<dbReference type="InterPro" id="IPR011006">
    <property type="entry name" value="CheY-like_superfamily"/>
</dbReference>
<dbReference type="RefSeq" id="WP_047856396.1">
    <property type="nucleotide sequence ID" value="NZ_CP011509.1"/>
</dbReference>